<reference evidence="1" key="1">
    <citation type="submission" date="2018-02" db="EMBL/GenBank/DDBJ databases">
        <title>Rhizophora mucronata_Transcriptome.</title>
        <authorList>
            <person name="Meera S.P."/>
            <person name="Sreeshan A."/>
            <person name="Augustine A."/>
        </authorList>
    </citation>
    <scope>NUCLEOTIDE SEQUENCE</scope>
    <source>
        <tissue evidence="1">Leaf</tissue>
    </source>
</reference>
<sequence>MFQVMFGDLQWFLDLFRSLYPFIKKKRCPKS</sequence>
<name>A0A2P2Q4I3_RHIMU</name>
<accession>A0A2P2Q4I3</accession>
<proteinExistence type="predicted"/>
<organism evidence="1">
    <name type="scientific">Rhizophora mucronata</name>
    <name type="common">Asiatic mangrove</name>
    <dbReference type="NCBI Taxonomy" id="61149"/>
    <lineage>
        <taxon>Eukaryota</taxon>
        <taxon>Viridiplantae</taxon>
        <taxon>Streptophyta</taxon>
        <taxon>Embryophyta</taxon>
        <taxon>Tracheophyta</taxon>
        <taxon>Spermatophyta</taxon>
        <taxon>Magnoliopsida</taxon>
        <taxon>eudicotyledons</taxon>
        <taxon>Gunneridae</taxon>
        <taxon>Pentapetalae</taxon>
        <taxon>rosids</taxon>
        <taxon>fabids</taxon>
        <taxon>Malpighiales</taxon>
        <taxon>Rhizophoraceae</taxon>
        <taxon>Rhizophora</taxon>
    </lineage>
</organism>
<evidence type="ECO:0000313" key="1">
    <source>
        <dbReference type="EMBL" id="MBX61882.1"/>
    </source>
</evidence>
<dbReference type="EMBL" id="GGEC01081398">
    <property type="protein sequence ID" value="MBX61882.1"/>
    <property type="molecule type" value="Transcribed_RNA"/>
</dbReference>
<dbReference type="AlphaFoldDB" id="A0A2P2Q4I3"/>
<protein>
    <submittedName>
        <fullName evidence="1">Uncharacterized protein</fullName>
    </submittedName>
</protein>